<gene>
    <name evidence="2" type="ORF">C8Q69DRAFT_197477</name>
</gene>
<comment type="caution">
    <text evidence="2">The sequence shown here is derived from an EMBL/GenBank/DDBJ whole genome shotgun (WGS) entry which is preliminary data.</text>
</comment>
<feature type="region of interest" description="Disordered" evidence="1">
    <location>
        <begin position="159"/>
        <end position="185"/>
    </location>
</feature>
<reference evidence="2 3" key="1">
    <citation type="journal article" date="2018" name="Front. Microbiol.">
        <title>Genomic and genetic insights into a cosmopolitan fungus, Paecilomyces variotii (Eurotiales).</title>
        <authorList>
            <person name="Urquhart A.S."/>
            <person name="Mondo S.J."/>
            <person name="Makela M.R."/>
            <person name="Hane J.K."/>
            <person name="Wiebenga A."/>
            <person name="He G."/>
            <person name="Mihaltcheva S."/>
            <person name="Pangilinan J."/>
            <person name="Lipzen A."/>
            <person name="Barry K."/>
            <person name="de Vries R.P."/>
            <person name="Grigoriev I.V."/>
            <person name="Idnurm A."/>
        </authorList>
    </citation>
    <scope>NUCLEOTIDE SEQUENCE [LARGE SCALE GENOMIC DNA]</scope>
    <source>
        <strain evidence="2 3">CBS 101075</strain>
    </source>
</reference>
<dbReference type="EMBL" id="RCNU01000003">
    <property type="protein sequence ID" value="RWQ96545.1"/>
    <property type="molecule type" value="Genomic_DNA"/>
</dbReference>
<protein>
    <submittedName>
        <fullName evidence="2">Uncharacterized protein</fullName>
    </submittedName>
</protein>
<dbReference type="AlphaFoldDB" id="A0A443HXJ2"/>
<dbReference type="Proteomes" id="UP000283841">
    <property type="component" value="Unassembled WGS sequence"/>
</dbReference>
<keyword evidence="3" id="KW-1185">Reference proteome</keyword>
<accession>A0A443HXJ2</accession>
<feature type="compositionally biased region" description="Basic residues" evidence="1">
    <location>
        <begin position="174"/>
        <end position="185"/>
    </location>
</feature>
<evidence type="ECO:0000313" key="2">
    <source>
        <dbReference type="EMBL" id="RWQ96545.1"/>
    </source>
</evidence>
<evidence type="ECO:0000313" key="3">
    <source>
        <dbReference type="Proteomes" id="UP000283841"/>
    </source>
</evidence>
<evidence type="ECO:0000256" key="1">
    <source>
        <dbReference type="SAM" id="MobiDB-lite"/>
    </source>
</evidence>
<dbReference type="RefSeq" id="XP_028486190.1">
    <property type="nucleotide sequence ID" value="XM_028626036.1"/>
</dbReference>
<name>A0A443HXJ2_BYSSP</name>
<sequence length="247" mass="28203">MCRSRSHIHKPCGCTTSHIYICPSFPIQPPPQTLKATHRRYTTDTISNPLYTPRHLFLCRKSFYAFPDIQDPAPCRSHRVLERDVRLVMGPPRAPDGAWDEFDGFGFRRRVRALQSRDKGRGFCNDSAAGSDRGCITQQIIGSSSIPCSVTTRKFTKQISSTAKKSKDNNTVKYRQKQQRQLSRARHLRVVPKEGYESFPIMDMSRERDIEKCEFMSEDERGNYDKKGILSRVLSLAISGRRGSSVV</sequence>
<organism evidence="2 3">
    <name type="scientific">Byssochlamys spectabilis</name>
    <name type="common">Paecilomyces variotii</name>
    <dbReference type="NCBI Taxonomy" id="264951"/>
    <lineage>
        <taxon>Eukaryota</taxon>
        <taxon>Fungi</taxon>
        <taxon>Dikarya</taxon>
        <taxon>Ascomycota</taxon>
        <taxon>Pezizomycotina</taxon>
        <taxon>Eurotiomycetes</taxon>
        <taxon>Eurotiomycetidae</taxon>
        <taxon>Eurotiales</taxon>
        <taxon>Thermoascaceae</taxon>
        <taxon>Paecilomyces</taxon>
    </lineage>
</organism>
<dbReference type="VEuPathDB" id="FungiDB:C8Q69DRAFT_197477"/>
<dbReference type="GeneID" id="39595313"/>
<proteinExistence type="predicted"/>